<accession>C7QFG9</accession>
<dbReference type="InParanoid" id="C7QFG9"/>
<dbReference type="HOGENOM" id="CLU_1080497_0_0_11"/>
<name>C7QFG9_CATAD</name>
<dbReference type="EMBL" id="CP001700">
    <property type="protein sequence ID" value="ACU76746.1"/>
    <property type="molecule type" value="Genomic_DNA"/>
</dbReference>
<dbReference type="Pfam" id="PF14032">
    <property type="entry name" value="PknH_C"/>
    <property type="match status" value="1"/>
</dbReference>
<evidence type="ECO:0000259" key="2">
    <source>
        <dbReference type="Pfam" id="PF14032"/>
    </source>
</evidence>
<reference evidence="3 4" key="1">
    <citation type="journal article" date="2009" name="Stand. Genomic Sci.">
        <title>Complete genome sequence of Catenulispora acidiphila type strain (ID 139908).</title>
        <authorList>
            <person name="Copeland A."/>
            <person name="Lapidus A."/>
            <person name="Glavina Del Rio T."/>
            <person name="Nolan M."/>
            <person name="Lucas S."/>
            <person name="Chen F."/>
            <person name="Tice H."/>
            <person name="Cheng J.F."/>
            <person name="Bruce D."/>
            <person name="Goodwin L."/>
            <person name="Pitluck S."/>
            <person name="Mikhailova N."/>
            <person name="Pati A."/>
            <person name="Ivanova N."/>
            <person name="Mavromatis K."/>
            <person name="Chen A."/>
            <person name="Palaniappan K."/>
            <person name="Chain P."/>
            <person name="Land M."/>
            <person name="Hauser L."/>
            <person name="Chang Y.J."/>
            <person name="Jeffries C.D."/>
            <person name="Chertkov O."/>
            <person name="Brettin T."/>
            <person name="Detter J.C."/>
            <person name="Han C."/>
            <person name="Ali Z."/>
            <person name="Tindall B.J."/>
            <person name="Goker M."/>
            <person name="Bristow J."/>
            <person name="Eisen J.A."/>
            <person name="Markowitz V."/>
            <person name="Hugenholtz P."/>
            <person name="Kyrpides N.C."/>
            <person name="Klenk H.P."/>
        </authorList>
    </citation>
    <scope>NUCLEOTIDE SEQUENCE [LARGE SCALE GENOMIC DNA]</scope>
    <source>
        <strain evidence="4">DSM 44928 / JCM 14897 / NBRC 102108 / NRRL B-24433 / ID139908</strain>
    </source>
</reference>
<evidence type="ECO:0000256" key="1">
    <source>
        <dbReference type="SAM" id="SignalP"/>
    </source>
</evidence>
<proteinExistence type="predicted"/>
<dbReference type="InterPro" id="IPR026954">
    <property type="entry name" value="PknH-like_Extracell"/>
</dbReference>
<keyword evidence="1" id="KW-0732">Signal</keyword>
<protein>
    <recommendedName>
        <fullName evidence="2">PknH-like extracellular domain-containing protein</fullName>
    </recommendedName>
</protein>
<dbReference type="STRING" id="479433.Caci_7923"/>
<evidence type="ECO:0000313" key="3">
    <source>
        <dbReference type="EMBL" id="ACU76746.1"/>
    </source>
</evidence>
<feature type="domain" description="PknH-like extracellular" evidence="2">
    <location>
        <begin position="59"/>
        <end position="244"/>
    </location>
</feature>
<evidence type="ECO:0000313" key="4">
    <source>
        <dbReference type="Proteomes" id="UP000000851"/>
    </source>
</evidence>
<feature type="signal peptide" evidence="1">
    <location>
        <begin position="1"/>
        <end position="26"/>
    </location>
</feature>
<dbReference type="InterPro" id="IPR038232">
    <property type="entry name" value="PknH-like_Extracell_sf"/>
</dbReference>
<organism evidence="3 4">
    <name type="scientific">Catenulispora acidiphila (strain DSM 44928 / JCM 14897 / NBRC 102108 / NRRL B-24433 / ID139908)</name>
    <dbReference type="NCBI Taxonomy" id="479433"/>
    <lineage>
        <taxon>Bacteria</taxon>
        <taxon>Bacillati</taxon>
        <taxon>Actinomycetota</taxon>
        <taxon>Actinomycetes</taxon>
        <taxon>Catenulisporales</taxon>
        <taxon>Catenulisporaceae</taxon>
        <taxon>Catenulispora</taxon>
    </lineage>
</organism>
<dbReference type="Gene3D" id="3.40.1000.70">
    <property type="entry name" value="PknH-like extracellular domain"/>
    <property type="match status" value="1"/>
</dbReference>
<dbReference type="Proteomes" id="UP000000851">
    <property type="component" value="Chromosome"/>
</dbReference>
<dbReference type="AlphaFoldDB" id="C7QFG9"/>
<feature type="chain" id="PRO_5039029745" description="PknH-like extracellular domain-containing protein" evidence="1">
    <location>
        <begin position="27"/>
        <end position="257"/>
    </location>
</feature>
<keyword evidence="4" id="KW-1185">Reference proteome</keyword>
<sequence precursor="true">MLTAMPSGTKGVSIAVLATVVLTAAACGGSAKKAAPAPSPMSSASGSVASSPAAADTAAASRLSKLLLTDADDAGYTYDASQDGTGVTSTQDVVTTGGSVCQSFVDAQEALSTKYGTTAEVDRRLTKPNDAHTIQSSAMAFPSADKAAAMIADLTAGVKGCKSLSLTQGGTTLSMQPSAIPELTKAGQVGYIDYLTAGGSTELMAADLVQVGTTVSVVAIDGPLTNDPAALQQMGGTQLAHLSDVQVGRLKSAQGPS</sequence>
<dbReference type="KEGG" id="cai:Caci_7923"/>
<gene>
    <name evidence="3" type="ordered locus">Caci_7923</name>
</gene>